<gene>
    <name evidence="7" type="ORF">FB45DRAFT_947942</name>
</gene>
<feature type="transmembrane region" description="Helical" evidence="6">
    <location>
        <begin position="256"/>
        <end position="278"/>
    </location>
</feature>
<keyword evidence="3 6" id="KW-0812">Transmembrane</keyword>
<accession>A0AAD7B1X6</accession>
<proteinExistence type="predicted"/>
<dbReference type="GO" id="GO:0022857">
    <property type="term" value="F:transmembrane transporter activity"/>
    <property type="evidence" value="ECO:0007669"/>
    <property type="project" value="InterPro"/>
</dbReference>
<dbReference type="GO" id="GO:0016020">
    <property type="term" value="C:membrane"/>
    <property type="evidence" value="ECO:0007669"/>
    <property type="project" value="UniProtKB-SubCell"/>
</dbReference>
<dbReference type="PANTHER" id="PTHR45649:SF28">
    <property type="entry name" value="TRANSPORTER, PUTATIVE (EUROFUNG)-RELATED"/>
    <property type="match status" value="1"/>
</dbReference>
<feature type="transmembrane region" description="Helical" evidence="6">
    <location>
        <begin position="215"/>
        <end position="236"/>
    </location>
</feature>
<evidence type="ECO:0000256" key="1">
    <source>
        <dbReference type="ARBA" id="ARBA00004141"/>
    </source>
</evidence>
<evidence type="ECO:0000313" key="8">
    <source>
        <dbReference type="Proteomes" id="UP001221142"/>
    </source>
</evidence>
<feature type="transmembrane region" description="Helical" evidence="6">
    <location>
        <begin position="61"/>
        <end position="83"/>
    </location>
</feature>
<dbReference type="PIRSF" id="PIRSF006060">
    <property type="entry name" value="AA_transporter"/>
    <property type="match status" value="1"/>
</dbReference>
<dbReference type="Pfam" id="PF13520">
    <property type="entry name" value="AA_permease_2"/>
    <property type="match status" value="1"/>
</dbReference>
<sequence length="541" mass="58522">MTAPWDTSRRCPFFFFSHTSISRSDMEDDTKNLKATRQHSDAAADLQKMGYKQEMTRSRGLSHILFMTLAIMAVPYGLAAPIATSLVAGGPATMIGGWVLVSILTLPLALSLGEICAKYPTSAGAYYWCFRLASPRHRMLLSWINGWLTMVGVWTISLSVTFGTAQLIVAGAGIYLPDWVVKPWQTYLIFLGVTGVTVVFCVFFNSILPTIDVISAYWTLFGVIVILVCTSVKAAAGRHSAAFALGHFDPTPSGWTPGWAFFIGLLPAYTFAAIGMIASMAEEVHNPSHDLPRAITWSIPIGFICGVFFLVPILFTLPDIATLLAVSSGQPVGLLFQLIMGSKGGGFGLWFIIFGIGMFCAISISCAASRATWAFARDAAIPFHRTFALINTQLSPSDGGIPLNAILLSTTIQLLLGLIYLGSSAAFNAFVGVAVMCLPTSYAMPVFISLLNGRRSVADSPFSLGKTRGMVLNSIAVVWALFELVLFSMPAVLPVTPTTMNYASVVFVAFGLMSAIWYLINGRYHYKGPEIPEDVKQESLD</sequence>
<dbReference type="AlphaFoldDB" id="A0AAD7B1X6"/>
<organism evidence="7 8">
    <name type="scientific">Roridomyces roridus</name>
    <dbReference type="NCBI Taxonomy" id="1738132"/>
    <lineage>
        <taxon>Eukaryota</taxon>
        <taxon>Fungi</taxon>
        <taxon>Dikarya</taxon>
        <taxon>Basidiomycota</taxon>
        <taxon>Agaricomycotina</taxon>
        <taxon>Agaricomycetes</taxon>
        <taxon>Agaricomycetidae</taxon>
        <taxon>Agaricales</taxon>
        <taxon>Marasmiineae</taxon>
        <taxon>Mycenaceae</taxon>
        <taxon>Roridomyces</taxon>
    </lineage>
</organism>
<evidence type="ECO:0000313" key="7">
    <source>
        <dbReference type="EMBL" id="KAJ7607572.1"/>
    </source>
</evidence>
<keyword evidence="4 6" id="KW-1133">Transmembrane helix</keyword>
<feature type="transmembrane region" description="Helical" evidence="6">
    <location>
        <begin position="347"/>
        <end position="368"/>
    </location>
</feature>
<dbReference type="EMBL" id="JARKIF010000049">
    <property type="protein sequence ID" value="KAJ7607572.1"/>
    <property type="molecule type" value="Genomic_DNA"/>
</dbReference>
<dbReference type="PANTHER" id="PTHR45649">
    <property type="entry name" value="AMINO-ACID PERMEASE BAT1"/>
    <property type="match status" value="1"/>
</dbReference>
<protein>
    <submittedName>
        <fullName evidence="7">Amino acid transporter</fullName>
    </submittedName>
</protein>
<feature type="transmembrane region" description="Helical" evidence="6">
    <location>
        <begin position="146"/>
        <end position="175"/>
    </location>
</feature>
<comment type="caution">
    <text evidence="7">The sequence shown here is derived from an EMBL/GenBank/DDBJ whole genome shotgun (WGS) entry which is preliminary data.</text>
</comment>
<dbReference type="InterPro" id="IPR002293">
    <property type="entry name" value="AA/rel_permease1"/>
</dbReference>
<dbReference type="Gene3D" id="1.20.1740.10">
    <property type="entry name" value="Amino acid/polyamine transporter I"/>
    <property type="match status" value="1"/>
</dbReference>
<feature type="transmembrane region" description="Helical" evidence="6">
    <location>
        <begin position="187"/>
        <end position="208"/>
    </location>
</feature>
<evidence type="ECO:0000256" key="6">
    <source>
        <dbReference type="SAM" id="Phobius"/>
    </source>
</evidence>
<evidence type="ECO:0000256" key="3">
    <source>
        <dbReference type="ARBA" id="ARBA00022692"/>
    </source>
</evidence>
<evidence type="ECO:0000256" key="4">
    <source>
        <dbReference type="ARBA" id="ARBA00022989"/>
    </source>
</evidence>
<feature type="transmembrane region" description="Helical" evidence="6">
    <location>
        <begin position="299"/>
        <end position="327"/>
    </location>
</feature>
<feature type="transmembrane region" description="Helical" evidence="6">
    <location>
        <begin position="401"/>
        <end position="421"/>
    </location>
</feature>
<name>A0AAD7B1X6_9AGAR</name>
<dbReference type="Proteomes" id="UP001221142">
    <property type="component" value="Unassembled WGS sequence"/>
</dbReference>
<keyword evidence="2" id="KW-0813">Transport</keyword>
<comment type="subcellular location">
    <subcellularLocation>
        <location evidence="1">Membrane</location>
        <topology evidence="1">Multi-pass membrane protein</topology>
    </subcellularLocation>
</comment>
<evidence type="ECO:0000256" key="5">
    <source>
        <dbReference type="ARBA" id="ARBA00023136"/>
    </source>
</evidence>
<feature type="transmembrane region" description="Helical" evidence="6">
    <location>
        <begin position="95"/>
        <end position="113"/>
    </location>
</feature>
<evidence type="ECO:0000256" key="2">
    <source>
        <dbReference type="ARBA" id="ARBA00022448"/>
    </source>
</evidence>
<keyword evidence="8" id="KW-1185">Reference proteome</keyword>
<feature type="transmembrane region" description="Helical" evidence="6">
    <location>
        <begin position="427"/>
        <end position="451"/>
    </location>
</feature>
<keyword evidence="5 6" id="KW-0472">Membrane</keyword>
<reference evidence="7" key="1">
    <citation type="submission" date="2023-03" db="EMBL/GenBank/DDBJ databases">
        <title>Massive genome expansion in bonnet fungi (Mycena s.s.) driven by repeated elements and novel gene families across ecological guilds.</title>
        <authorList>
            <consortium name="Lawrence Berkeley National Laboratory"/>
            <person name="Harder C.B."/>
            <person name="Miyauchi S."/>
            <person name="Viragh M."/>
            <person name="Kuo A."/>
            <person name="Thoen E."/>
            <person name="Andreopoulos B."/>
            <person name="Lu D."/>
            <person name="Skrede I."/>
            <person name="Drula E."/>
            <person name="Henrissat B."/>
            <person name="Morin E."/>
            <person name="Kohler A."/>
            <person name="Barry K."/>
            <person name="LaButti K."/>
            <person name="Morin E."/>
            <person name="Salamov A."/>
            <person name="Lipzen A."/>
            <person name="Mereny Z."/>
            <person name="Hegedus B."/>
            <person name="Baldrian P."/>
            <person name="Stursova M."/>
            <person name="Weitz H."/>
            <person name="Taylor A."/>
            <person name="Grigoriev I.V."/>
            <person name="Nagy L.G."/>
            <person name="Martin F."/>
            <person name="Kauserud H."/>
        </authorList>
    </citation>
    <scope>NUCLEOTIDE SEQUENCE</scope>
    <source>
        <strain evidence="7">9284</strain>
    </source>
</reference>
<feature type="transmembrane region" description="Helical" evidence="6">
    <location>
        <begin position="471"/>
        <end position="493"/>
    </location>
</feature>
<feature type="transmembrane region" description="Helical" evidence="6">
    <location>
        <begin position="499"/>
        <end position="520"/>
    </location>
</feature>